<name>A0A2T3ZHD5_TRIA4</name>
<feature type="non-terminal residue" evidence="4">
    <location>
        <position position="1"/>
    </location>
</feature>
<dbReference type="InterPro" id="IPR002110">
    <property type="entry name" value="Ankyrin_rpt"/>
</dbReference>
<dbReference type="PROSITE" id="PS50297">
    <property type="entry name" value="ANK_REP_REGION"/>
    <property type="match status" value="1"/>
</dbReference>
<keyword evidence="2 3" id="KW-0040">ANK repeat</keyword>
<organism evidence="4 5">
    <name type="scientific">Trichoderma asperellum (strain ATCC 204424 / CBS 433.97 / NBRC 101777)</name>
    <dbReference type="NCBI Taxonomy" id="1042311"/>
    <lineage>
        <taxon>Eukaryota</taxon>
        <taxon>Fungi</taxon>
        <taxon>Dikarya</taxon>
        <taxon>Ascomycota</taxon>
        <taxon>Pezizomycotina</taxon>
        <taxon>Sordariomycetes</taxon>
        <taxon>Hypocreomycetidae</taxon>
        <taxon>Hypocreales</taxon>
        <taxon>Hypocreaceae</taxon>
        <taxon>Trichoderma</taxon>
    </lineage>
</organism>
<gene>
    <name evidence="4" type="ORF">M441DRAFT_99046</name>
</gene>
<evidence type="ECO:0000313" key="4">
    <source>
        <dbReference type="EMBL" id="PTB44224.1"/>
    </source>
</evidence>
<evidence type="ECO:0000256" key="2">
    <source>
        <dbReference type="ARBA" id="ARBA00023043"/>
    </source>
</evidence>
<feature type="repeat" description="ANK" evidence="3">
    <location>
        <begin position="18"/>
        <end position="50"/>
    </location>
</feature>
<evidence type="ECO:0000256" key="1">
    <source>
        <dbReference type="ARBA" id="ARBA00022737"/>
    </source>
</evidence>
<reference evidence="4 5" key="1">
    <citation type="submission" date="2016-07" db="EMBL/GenBank/DDBJ databases">
        <title>Multiple horizontal gene transfer events from other fungi enriched the ability of initially mycotrophic Trichoderma (Ascomycota) to feed on dead plant biomass.</title>
        <authorList>
            <consortium name="DOE Joint Genome Institute"/>
            <person name="Aerts A."/>
            <person name="Atanasova L."/>
            <person name="Chenthamara K."/>
            <person name="Zhang J."/>
            <person name="Grujic M."/>
            <person name="Henrissat B."/>
            <person name="Kuo A."/>
            <person name="Salamov A."/>
            <person name="Lipzen A."/>
            <person name="Labutti K."/>
            <person name="Barry K."/>
            <person name="Miao Y."/>
            <person name="Rahimi M.J."/>
            <person name="Shen Q."/>
            <person name="Grigoriev I.V."/>
            <person name="Kubicek C.P."/>
            <person name="Druzhinina I.S."/>
        </authorList>
    </citation>
    <scope>NUCLEOTIDE SEQUENCE [LARGE SCALE GENOMIC DNA]</scope>
    <source>
        <strain evidence="4 5">CBS 433.97</strain>
    </source>
</reference>
<dbReference type="PANTHER" id="PTHR24189:SF50">
    <property type="entry name" value="ANKYRIN REPEAT AND SOCS BOX PROTEIN 2"/>
    <property type="match status" value="1"/>
</dbReference>
<dbReference type="OrthoDB" id="20872at2759"/>
<proteinExistence type="predicted"/>
<dbReference type="InterPro" id="IPR050745">
    <property type="entry name" value="Multifunctional_regulatory"/>
</dbReference>
<dbReference type="Proteomes" id="UP000240493">
    <property type="component" value="Unassembled WGS sequence"/>
</dbReference>
<keyword evidence="1" id="KW-0677">Repeat</keyword>
<evidence type="ECO:0000256" key="3">
    <source>
        <dbReference type="PROSITE-ProRule" id="PRU00023"/>
    </source>
</evidence>
<dbReference type="EMBL" id="KZ679258">
    <property type="protein sequence ID" value="PTB44224.1"/>
    <property type="molecule type" value="Genomic_DNA"/>
</dbReference>
<dbReference type="InterPro" id="IPR036770">
    <property type="entry name" value="Ankyrin_rpt-contain_sf"/>
</dbReference>
<dbReference type="Gene3D" id="1.25.40.20">
    <property type="entry name" value="Ankyrin repeat-containing domain"/>
    <property type="match status" value="1"/>
</dbReference>
<dbReference type="Pfam" id="PF12796">
    <property type="entry name" value="Ank_2"/>
    <property type="match status" value="1"/>
</dbReference>
<keyword evidence="5" id="KW-1185">Reference proteome</keyword>
<dbReference type="SMART" id="SM00248">
    <property type="entry name" value="ANK"/>
    <property type="match status" value="1"/>
</dbReference>
<dbReference type="PROSITE" id="PS50088">
    <property type="entry name" value="ANK_REPEAT"/>
    <property type="match status" value="1"/>
</dbReference>
<accession>A0A2T3ZHD5</accession>
<evidence type="ECO:0000313" key="5">
    <source>
        <dbReference type="Proteomes" id="UP000240493"/>
    </source>
</evidence>
<feature type="non-terminal residue" evidence="4">
    <location>
        <position position="53"/>
    </location>
</feature>
<protein>
    <submittedName>
        <fullName evidence="4">Uncharacterized protein</fullName>
    </submittedName>
</protein>
<sequence length="53" mass="5539">SIKLLLEHGAEIDAADINGKTPLIHASSVGHENTVKVLLEYGAEVNAADNDGQ</sequence>
<dbReference type="AlphaFoldDB" id="A0A2T3ZHD5"/>
<dbReference type="SUPFAM" id="SSF48403">
    <property type="entry name" value="Ankyrin repeat"/>
    <property type="match status" value="1"/>
</dbReference>
<dbReference type="STRING" id="1042311.A0A2T3ZHD5"/>
<dbReference type="PANTHER" id="PTHR24189">
    <property type="entry name" value="MYOTROPHIN"/>
    <property type="match status" value="1"/>
</dbReference>